<feature type="domain" description="YutG/PgpA" evidence="3">
    <location>
        <begin position="4"/>
        <end position="153"/>
    </location>
</feature>
<dbReference type="SUPFAM" id="SSF101307">
    <property type="entry name" value="YutG-like"/>
    <property type="match status" value="1"/>
</dbReference>
<dbReference type="EC" id="3.1.3.27" evidence="1"/>
<keyword evidence="1" id="KW-0442">Lipid degradation</keyword>
<evidence type="ECO:0000313" key="5">
    <source>
        <dbReference type="Proteomes" id="UP000193900"/>
    </source>
</evidence>
<dbReference type="GO" id="GO:0005886">
    <property type="term" value="C:plasma membrane"/>
    <property type="evidence" value="ECO:0007669"/>
    <property type="project" value="UniProtKB-SubCell"/>
</dbReference>
<dbReference type="InterPro" id="IPR036681">
    <property type="entry name" value="PgpA-like_sf"/>
</dbReference>
<keyword evidence="2" id="KW-1133">Transmembrane helix</keyword>
<keyword evidence="1" id="KW-1003">Cell membrane</keyword>
<keyword evidence="1" id="KW-0595">Phospholipid degradation</keyword>
<dbReference type="EMBL" id="FWFZ01000014">
    <property type="protein sequence ID" value="SLN60201.1"/>
    <property type="molecule type" value="Genomic_DNA"/>
</dbReference>
<keyword evidence="1" id="KW-0997">Cell inner membrane</keyword>
<comment type="pathway">
    <text evidence="1">Phospholipid metabolism; phosphatidylglycerol biosynthesis; phosphatidylglycerol from CDP-diacylglycerol: step 2/2.</text>
</comment>
<keyword evidence="1" id="KW-1208">Phospholipid metabolism</keyword>
<keyword evidence="1 2" id="KW-0472">Membrane</keyword>
<comment type="function">
    <text evidence="1">Lipid phosphatase which dephosphorylates phosphatidylglycerophosphate (PGP) to phosphatidylglycerol (PG).</text>
</comment>
<feature type="transmembrane region" description="Helical" evidence="2">
    <location>
        <begin position="139"/>
        <end position="162"/>
    </location>
</feature>
<protein>
    <recommendedName>
        <fullName evidence="1">Phosphatidylglycerophosphatase A</fullName>
        <ecNumber evidence="1">3.1.3.27</ecNumber>
    </recommendedName>
    <alternativeName>
        <fullName evidence="1">Phosphatidylglycerolphosphate phosphatase A</fullName>
    </alternativeName>
</protein>
<comment type="subcellular location">
    <subcellularLocation>
        <location evidence="1">Cell inner membrane</location>
        <topology evidence="1">Multi-pass membrane protein</topology>
    </subcellularLocation>
</comment>
<feature type="transmembrane region" description="Helical" evidence="2">
    <location>
        <begin position="26"/>
        <end position="56"/>
    </location>
</feature>
<dbReference type="CDD" id="cd06971">
    <property type="entry name" value="PgpA"/>
    <property type="match status" value="1"/>
</dbReference>
<dbReference type="GO" id="GO:0006655">
    <property type="term" value="P:phosphatidylglycerol biosynthetic process"/>
    <property type="evidence" value="ECO:0007669"/>
    <property type="project" value="UniProtKB-UniPathway"/>
</dbReference>
<dbReference type="Proteomes" id="UP000193900">
    <property type="component" value="Unassembled WGS sequence"/>
</dbReference>
<keyword evidence="1" id="KW-0443">Lipid metabolism</keyword>
<evidence type="ECO:0000256" key="2">
    <source>
        <dbReference type="SAM" id="Phobius"/>
    </source>
</evidence>
<reference evidence="4 5" key="1">
    <citation type="submission" date="2017-03" db="EMBL/GenBank/DDBJ databases">
        <authorList>
            <person name="Afonso C.L."/>
            <person name="Miller P.J."/>
            <person name="Scott M.A."/>
            <person name="Spackman E."/>
            <person name="Goraichik I."/>
            <person name="Dimitrov K.M."/>
            <person name="Suarez D.L."/>
            <person name="Swayne D.E."/>
        </authorList>
    </citation>
    <scope>NUCLEOTIDE SEQUENCE [LARGE SCALE GENOMIC DNA]</scope>
    <source>
        <strain evidence="4 5">CECT 7023</strain>
    </source>
</reference>
<evidence type="ECO:0000259" key="3">
    <source>
        <dbReference type="Pfam" id="PF04608"/>
    </source>
</evidence>
<evidence type="ECO:0000313" key="4">
    <source>
        <dbReference type="EMBL" id="SLN60201.1"/>
    </source>
</evidence>
<dbReference type="RefSeq" id="WP_085879606.1">
    <property type="nucleotide sequence ID" value="NZ_FWFZ01000014.1"/>
</dbReference>
<dbReference type="OrthoDB" id="9804091at2"/>
<proteinExistence type="predicted"/>
<dbReference type="InterPro" id="IPR007686">
    <property type="entry name" value="YutG/PgpA"/>
</dbReference>
<keyword evidence="1" id="KW-0479">Metal-binding</keyword>
<evidence type="ECO:0000256" key="1">
    <source>
        <dbReference type="PIRNR" id="PIRNR006162"/>
    </source>
</evidence>
<dbReference type="GO" id="GO:0008962">
    <property type="term" value="F:phosphatidylglycerophosphatase activity"/>
    <property type="evidence" value="ECO:0007669"/>
    <property type="project" value="UniProtKB-EC"/>
</dbReference>
<dbReference type="GO" id="GO:0009395">
    <property type="term" value="P:phospholipid catabolic process"/>
    <property type="evidence" value="ECO:0007669"/>
    <property type="project" value="UniProtKB-KW"/>
</dbReference>
<keyword evidence="5" id="KW-1185">Reference proteome</keyword>
<dbReference type="PANTHER" id="PTHR36305">
    <property type="entry name" value="PHOSPHATIDYLGLYCEROPHOSPHATASE A"/>
    <property type="match status" value="1"/>
</dbReference>
<dbReference type="GO" id="GO:0046872">
    <property type="term" value="F:metal ion binding"/>
    <property type="evidence" value="ECO:0007669"/>
    <property type="project" value="UniProtKB-KW"/>
</dbReference>
<comment type="catalytic activity">
    <reaction evidence="1">
        <text>a 1,2-diacyl-sn-glycero-3-phospho-(1'-sn-glycero-3'-phosphate) + H2O = a 1,2-diacyl-sn-glycero-3-phospho-(1'-sn-glycerol) + phosphate</text>
        <dbReference type="Rhea" id="RHEA:33751"/>
        <dbReference type="ChEBI" id="CHEBI:15377"/>
        <dbReference type="ChEBI" id="CHEBI:43474"/>
        <dbReference type="ChEBI" id="CHEBI:60110"/>
        <dbReference type="ChEBI" id="CHEBI:64716"/>
        <dbReference type="EC" id="3.1.3.27"/>
    </reaction>
</comment>
<sequence>MSHLIATFFYVGHLKPAPGTWGSLAALPLALVLSLLGGPFLVLLAVVLAFGAGLWATREETRDSPDSDPGHIVIDEVAGQLTALLPVVFGAWSVGASVTALWPGWLAAFALFRLFDIWKPWLVGRADRMHGPMGVMLDDMIAGAFAALGVVVVAAIAHLPVIL</sequence>
<dbReference type="AlphaFoldDB" id="A0A1Y5TBB2"/>
<gene>
    <name evidence="4" type="primary">pgpA</name>
    <name evidence="4" type="ORF">ROA7023_02785</name>
</gene>
<dbReference type="PANTHER" id="PTHR36305:SF1">
    <property type="entry name" value="PHOSPHATIDYLGLYCEROPHOSPHATASE A"/>
    <property type="match status" value="1"/>
</dbReference>
<dbReference type="InterPro" id="IPR026037">
    <property type="entry name" value="PgpA"/>
</dbReference>
<dbReference type="Pfam" id="PF04608">
    <property type="entry name" value="PgpA"/>
    <property type="match status" value="1"/>
</dbReference>
<accession>A0A1Y5TBB2</accession>
<keyword evidence="1 2" id="KW-0812">Transmembrane</keyword>
<keyword evidence="1 4" id="KW-0378">Hydrolase</keyword>
<keyword evidence="1" id="KW-0460">Magnesium</keyword>
<organism evidence="4 5">
    <name type="scientific">Roseisalinus antarcticus</name>
    <dbReference type="NCBI Taxonomy" id="254357"/>
    <lineage>
        <taxon>Bacteria</taxon>
        <taxon>Pseudomonadati</taxon>
        <taxon>Pseudomonadota</taxon>
        <taxon>Alphaproteobacteria</taxon>
        <taxon>Rhodobacterales</taxon>
        <taxon>Roseobacteraceae</taxon>
        <taxon>Roseisalinus</taxon>
    </lineage>
</organism>
<dbReference type="UniPathway" id="UPA00084">
    <property type="reaction ID" value="UER00504"/>
</dbReference>
<comment type="cofactor">
    <cofactor evidence="1">
        <name>Mg(2+)</name>
        <dbReference type="ChEBI" id="CHEBI:18420"/>
    </cofactor>
</comment>
<dbReference type="PIRSF" id="PIRSF006162">
    <property type="entry name" value="PgpA"/>
    <property type="match status" value="1"/>
</dbReference>
<name>A0A1Y5TBB2_9RHOB</name>